<feature type="transmembrane region" description="Helical" evidence="2">
    <location>
        <begin position="14"/>
        <end position="37"/>
    </location>
</feature>
<dbReference type="EMBL" id="OCNF01000010">
    <property type="protein sequence ID" value="SOD68774.1"/>
    <property type="molecule type" value="Genomic_DNA"/>
</dbReference>
<feature type="compositionally biased region" description="Low complexity" evidence="1">
    <location>
        <begin position="83"/>
        <end position="96"/>
    </location>
</feature>
<reference evidence="3 4" key="1">
    <citation type="submission" date="2017-09" db="EMBL/GenBank/DDBJ databases">
        <authorList>
            <person name="Ehlers B."/>
            <person name="Leendertz F.H."/>
        </authorList>
    </citation>
    <scope>NUCLEOTIDE SEQUENCE [LARGE SCALE GENOMIC DNA]</scope>
    <source>
        <strain evidence="3 4">DSM 16848</strain>
    </source>
</reference>
<dbReference type="Proteomes" id="UP000219669">
    <property type="component" value="Unassembled WGS sequence"/>
</dbReference>
<feature type="region of interest" description="Disordered" evidence="1">
    <location>
        <begin position="44"/>
        <end position="101"/>
    </location>
</feature>
<evidence type="ECO:0000313" key="3">
    <source>
        <dbReference type="EMBL" id="SOD68774.1"/>
    </source>
</evidence>
<dbReference type="RefSeq" id="WP_097114431.1">
    <property type="nucleotide sequence ID" value="NZ_CP083931.1"/>
</dbReference>
<evidence type="ECO:0000313" key="4">
    <source>
        <dbReference type="Proteomes" id="UP000219669"/>
    </source>
</evidence>
<keyword evidence="2" id="KW-0472">Membrane</keyword>
<keyword evidence="4" id="KW-1185">Reference proteome</keyword>
<gene>
    <name evidence="3" type="ORF">SAMN02746062_01398</name>
</gene>
<proteinExistence type="predicted"/>
<sequence>MSYESESKLTFGNILLGLLLLGVVVVIGLIVFVYFALTKQSNNKNTILPTDAPPSQSIDRLSPDGRALPSVPRAQASGENAKPKTAANATDNTTANSHGDKIAKELNGDNAAINARDVAIAPERPARTERPKPIYKPKPKPAVANNNDADSANSERNTGERTLTPTNKIAGERTLEPTNKPRFVPRSDSTSGERPIQPSNRTNTSRSTRNDDASSGSRSSGSRNSDSFAEKPLKPLNKPRSNGGGDNIDNLF</sequence>
<dbReference type="AlphaFoldDB" id="A0A286ED69"/>
<evidence type="ECO:0000256" key="2">
    <source>
        <dbReference type="SAM" id="Phobius"/>
    </source>
</evidence>
<organism evidence="3 4">
    <name type="scientific">Alysiella filiformis DSM 16848</name>
    <dbReference type="NCBI Taxonomy" id="1120981"/>
    <lineage>
        <taxon>Bacteria</taxon>
        <taxon>Pseudomonadati</taxon>
        <taxon>Pseudomonadota</taxon>
        <taxon>Betaproteobacteria</taxon>
        <taxon>Neisseriales</taxon>
        <taxon>Neisseriaceae</taxon>
        <taxon>Alysiella</taxon>
    </lineage>
</organism>
<evidence type="ECO:0000256" key="1">
    <source>
        <dbReference type="SAM" id="MobiDB-lite"/>
    </source>
</evidence>
<feature type="compositionally biased region" description="Low complexity" evidence="1">
    <location>
        <begin position="141"/>
        <end position="154"/>
    </location>
</feature>
<keyword evidence="2" id="KW-0812">Transmembrane</keyword>
<feature type="compositionally biased region" description="Low complexity" evidence="1">
    <location>
        <begin position="199"/>
        <end position="227"/>
    </location>
</feature>
<accession>A0A286ED69</accession>
<feature type="region of interest" description="Disordered" evidence="1">
    <location>
        <begin position="114"/>
        <end position="252"/>
    </location>
</feature>
<name>A0A286ED69_9NEIS</name>
<keyword evidence="2" id="KW-1133">Transmembrane helix</keyword>
<feature type="compositionally biased region" description="Polar residues" evidence="1">
    <location>
        <begin position="44"/>
        <end position="59"/>
    </location>
</feature>
<protein>
    <submittedName>
        <fullName evidence="3">Uncharacterized protein</fullName>
    </submittedName>
</protein>